<proteinExistence type="predicted"/>
<evidence type="ECO:0008006" key="3">
    <source>
        <dbReference type="Google" id="ProtNLM"/>
    </source>
</evidence>
<organism evidence="1 2">
    <name type="scientific">Algoriphagus alkaliphilus</name>
    <dbReference type="NCBI Taxonomy" id="279824"/>
    <lineage>
        <taxon>Bacteria</taxon>
        <taxon>Pseudomonadati</taxon>
        <taxon>Bacteroidota</taxon>
        <taxon>Cytophagia</taxon>
        <taxon>Cytophagales</taxon>
        <taxon>Cyclobacteriaceae</taxon>
        <taxon>Algoriphagus</taxon>
    </lineage>
</organism>
<gene>
    <name evidence="1" type="ORF">SAMN03080617_03123</name>
</gene>
<accession>A0A1G5Z1C6</accession>
<dbReference type="STRING" id="279824.SAMN03080617_03123"/>
<dbReference type="AlphaFoldDB" id="A0A1G5Z1C6"/>
<dbReference type="Proteomes" id="UP000198756">
    <property type="component" value="Unassembled WGS sequence"/>
</dbReference>
<dbReference type="InterPro" id="IPR032574">
    <property type="entry name" value="DUF4924"/>
</dbReference>
<reference evidence="2" key="1">
    <citation type="submission" date="2016-10" db="EMBL/GenBank/DDBJ databases">
        <authorList>
            <person name="Varghese N."/>
            <person name="Submissions S."/>
        </authorList>
    </citation>
    <scope>NUCLEOTIDE SEQUENCE [LARGE SCALE GENOMIC DNA]</scope>
    <source>
        <strain evidence="2">DSM 22703</strain>
    </source>
</reference>
<dbReference type="EMBL" id="FMXE01000024">
    <property type="protein sequence ID" value="SDA88899.1"/>
    <property type="molecule type" value="Genomic_DNA"/>
</dbReference>
<keyword evidence="2" id="KW-1185">Reference proteome</keyword>
<dbReference type="Pfam" id="PF16271">
    <property type="entry name" value="DUF4924"/>
    <property type="match status" value="1"/>
</dbReference>
<dbReference type="RefSeq" id="WP_092731696.1">
    <property type="nucleotide sequence ID" value="NZ_FMXE01000024.1"/>
</dbReference>
<evidence type="ECO:0000313" key="2">
    <source>
        <dbReference type="Proteomes" id="UP000198756"/>
    </source>
</evidence>
<name>A0A1G5Z1C6_9BACT</name>
<dbReference type="OrthoDB" id="1095125at2"/>
<sequence length="179" mass="21004">MQFIAEKKKIQNIGEYLIYMYQMEDLIRSYQGNMDEIRQYVISHYPVSEEEKHEISTWFEGILNKMRAEKSLEQGHLNELKDLVETLAHIHWKLLKTDKTYFETYSKAKPYILKAIINSANENPGNEIQICLNGIYGLLLCRLLGRKVPNEQVKAAEAFGDVLSLLNFHYQQRIFMSPN</sequence>
<protein>
    <recommendedName>
        <fullName evidence="3">DUF4924 domain-containing protein</fullName>
    </recommendedName>
</protein>
<evidence type="ECO:0000313" key="1">
    <source>
        <dbReference type="EMBL" id="SDA88899.1"/>
    </source>
</evidence>